<evidence type="ECO:0000259" key="2">
    <source>
        <dbReference type="SMART" id="SM00014"/>
    </source>
</evidence>
<proteinExistence type="predicted"/>
<gene>
    <name evidence="3" type="ORF">NDM98_07715</name>
</gene>
<name>A0ABT0XI45_9BACI</name>
<keyword evidence="1" id="KW-1133">Transmembrane helix</keyword>
<feature type="domain" description="Phosphatidic acid phosphatase type 2/haloperoxidase" evidence="2">
    <location>
        <begin position="81"/>
        <end position="198"/>
    </location>
</feature>
<evidence type="ECO:0000313" key="3">
    <source>
        <dbReference type="EMBL" id="MCM2675385.1"/>
    </source>
</evidence>
<feature type="transmembrane region" description="Helical" evidence="1">
    <location>
        <begin position="123"/>
        <end position="144"/>
    </location>
</feature>
<dbReference type="SMART" id="SM00014">
    <property type="entry name" value="acidPPc"/>
    <property type="match status" value="1"/>
</dbReference>
<evidence type="ECO:0000256" key="1">
    <source>
        <dbReference type="SAM" id="Phobius"/>
    </source>
</evidence>
<feature type="transmembrane region" description="Helical" evidence="1">
    <location>
        <begin position="48"/>
        <end position="78"/>
    </location>
</feature>
<dbReference type="PANTHER" id="PTHR14969">
    <property type="entry name" value="SPHINGOSINE-1-PHOSPHATE PHOSPHOHYDROLASE"/>
    <property type="match status" value="1"/>
</dbReference>
<keyword evidence="1" id="KW-0812">Transmembrane</keyword>
<feature type="transmembrane region" description="Helical" evidence="1">
    <location>
        <begin position="85"/>
        <end position="103"/>
    </location>
</feature>
<dbReference type="Pfam" id="PF01569">
    <property type="entry name" value="PAP2"/>
    <property type="match status" value="1"/>
</dbReference>
<dbReference type="Proteomes" id="UP001203665">
    <property type="component" value="Unassembled WGS sequence"/>
</dbReference>
<dbReference type="SUPFAM" id="SSF48317">
    <property type="entry name" value="Acid phosphatase/Vanadium-dependent haloperoxidase"/>
    <property type="match status" value="1"/>
</dbReference>
<dbReference type="PANTHER" id="PTHR14969:SF13">
    <property type="entry name" value="AT30094P"/>
    <property type="match status" value="1"/>
</dbReference>
<feature type="transmembrane region" description="Helical" evidence="1">
    <location>
        <begin position="156"/>
        <end position="177"/>
    </location>
</feature>
<keyword evidence="1" id="KW-0472">Membrane</keyword>
<protein>
    <submittedName>
        <fullName evidence="3">Phosphatase PAP2 family protein</fullName>
    </submittedName>
</protein>
<sequence>MKNKKTLLWFSLLTFSLFILLAFTFESSYLQAIDVFFVEGMPNYRHDWITSIMLFLAWLGGTRIMAVLTLSLLILLVIKHKRLTAAFLPILVMGGTGVLNLIAKQLISRVRPEVNYLIDQPGYSFPSGHTMAAVSLFGLIVYLSYIMIEKGTVRKLTVISAITLVVLMGASRVYLGVHFFTDIMGGTLFSLTWLMISIYLVESLKSSSASRSVSDA</sequence>
<keyword evidence="4" id="KW-1185">Reference proteome</keyword>
<dbReference type="InterPro" id="IPR036938">
    <property type="entry name" value="PAP2/HPO_sf"/>
</dbReference>
<dbReference type="RefSeq" id="WP_251605986.1">
    <property type="nucleotide sequence ID" value="NZ_JAMQJY010000001.1"/>
</dbReference>
<organism evidence="3 4">
    <name type="scientific">Alkalicoccobacillus plakortidis</name>
    <dbReference type="NCBI Taxonomy" id="444060"/>
    <lineage>
        <taxon>Bacteria</taxon>
        <taxon>Bacillati</taxon>
        <taxon>Bacillota</taxon>
        <taxon>Bacilli</taxon>
        <taxon>Bacillales</taxon>
        <taxon>Bacillaceae</taxon>
        <taxon>Alkalicoccobacillus</taxon>
    </lineage>
</organism>
<reference evidence="3" key="1">
    <citation type="submission" date="2022-06" db="EMBL/GenBank/DDBJ databases">
        <title>Alkalicoccobacillus porphyridii sp. nov., isolated from a marine red alga, Porphyridium purpureum and reclassification of Shouchella plakortidis and Shouchella gibsonii as Alkalicoccobacillus plakortidis comb. nov. and Alkalicoccobacillus gibsonii comb. nov.</title>
        <authorList>
            <person name="Kim K.H."/>
            <person name="Lee J.K."/>
            <person name="Han D.M."/>
            <person name="Baek J.H."/>
            <person name="Jeon C.O."/>
        </authorList>
    </citation>
    <scope>NUCLEOTIDE SEQUENCE</scope>
    <source>
        <strain evidence="3">DSM 19153</strain>
    </source>
</reference>
<dbReference type="CDD" id="cd03392">
    <property type="entry name" value="PAP2_like_2"/>
    <property type="match status" value="1"/>
</dbReference>
<accession>A0ABT0XI45</accession>
<evidence type="ECO:0000313" key="4">
    <source>
        <dbReference type="Proteomes" id="UP001203665"/>
    </source>
</evidence>
<feature type="transmembrane region" description="Helical" evidence="1">
    <location>
        <begin position="183"/>
        <end position="201"/>
    </location>
</feature>
<dbReference type="Gene3D" id="1.20.144.10">
    <property type="entry name" value="Phosphatidic acid phosphatase type 2/haloperoxidase"/>
    <property type="match status" value="2"/>
</dbReference>
<comment type="caution">
    <text evidence="3">The sequence shown here is derived from an EMBL/GenBank/DDBJ whole genome shotgun (WGS) entry which is preliminary data.</text>
</comment>
<dbReference type="EMBL" id="JAMQJY010000001">
    <property type="protein sequence ID" value="MCM2675385.1"/>
    <property type="molecule type" value="Genomic_DNA"/>
</dbReference>
<dbReference type="InterPro" id="IPR000326">
    <property type="entry name" value="PAP2/HPO"/>
</dbReference>